<feature type="domain" description="Thioesterase" evidence="2">
    <location>
        <begin position="535"/>
        <end position="608"/>
    </location>
</feature>
<dbReference type="Proteomes" id="UP000247772">
    <property type="component" value="Unassembled WGS sequence"/>
</dbReference>
<evidence type="ECO:0000313" key="4">
    <source>
        <dbReference type="Proteomes" id="UP000247772"/>
    </source>
</evidence>
<organism evidence="3 4">
    <name type="scientific">Paraburkholderia silvatlantica</name>
    <dbReference type="NCBI Taxonomy" id="321895"/>
    <lineage>
        <taxon>Bacteria</taxon>
        <taxon>Pseudomonadati</taxon>
        <taxon>Pseudomonadota</taxon>
        <taxon>Betaproteobacteria</taxon>
        <taxon>Burkholderiales</taxon>
        <taxon>Burkholderiaceae</taxon>
        <taxon>Paraburkholderia</taxon>
    </lineage>
</organism>
<dbReference type="GO" id="GO:0031177">
    <property type="term" value="F:phosphopantetheine binding"/>
    <property type="evidence" value="ECO:0007669"/>
    <property type="project" value="TreeGrafter"/>
</dbReference>
<feature type="domain" description="Condensation" evidence="1">
    <location>
        <begin position="22"/>
        <end position="444"/>
    </location>
</feature>
<dbReference type="GO" id="GO:0043041">
    <property type="term" value="P:amino acid activation for nonribosomal peptide biosynthetic process"/>
    <property type="evidence" value="ECO:0007669"/>
    <property type="project" value="TreeGrafter"/>
</dbReference>
<dbReference type="InterPro" id="IPR029058">
    <property type="entry name" value="AB_hydrolase_fold"/>
</dbReference>
<dbReference type="GO" id="GO:0047527">
    <property type="term" value="F:2,3-dihydroxybenzoate-serine ligase activity"/>
    <property type="evidence" value="ECO:0007669"/>
    <property type="project" value="TreeGrafter"/>
</dbReference>
<accession>A0A2V4T3G3</accession>
<dbReference type="GO" id="GO:0009366">
    <property type="term" value="C:enterobactin synthetase complex"/>
    <property type="evidence" value="ECO:0007669"/>
    <property type="project" value="TreeGrafter"/>
</dbReference>
<protein>
    <submittedName>
        <fullName evidence="3">Thioesterase superfamily protein</fullName>
    </submittedName>
</protein>
<sequence>MNSIALNIAPVQEVEAGHALFPATACQVRYWHEQKASPKASALNIAFRLQLSGPLTAAGIEQVLGELVARHEILRTGFLMTGAGLRQQVWSRVPFRLDVVDLGGLDEQAALSEAQRVGQEQARTPFELSCASFFRAVWLPRSSTQGELQLTFHSLVMDGWSFAILVRELVEGLAALHAGHDPDYPDVDLHHGDYALWKGEFLASAAIDRARVHWREELKGFSRFDVAGDRPRPQQRRFQGVIRSILLPDALSERLIAAAKAQGVTLFSVAAAALAMSLQKATGQSKVAMGTQMSVRDQQELEGVIGPLINTVILRLDVTHGSTLADVTAQCGAKLSDAIEHLHLPFEEMMEIAGEVSDMHRPPLCSVNFALQQSFVGMGDEVRRQEFAATTSPSFNAGALYDLNFFMVRRPEGWRISCEGDTDLYDIETIDWHLAQWREVLETAEVVPQRALTPAAGKDTAATVQVAGGVGVSGFLSRAELEAKAHNVVHFNEEGSQTPIIVLNNIAVLYELARQVGDERPIVDVPMVPNTPQPNFPLRAFEDLAADAVRLIRLIQPRGPYILMGYCVLGAMALEAAHQLRREGETVELVVLTDSWCPGYRETMPWYDRLLRKFQVRMDDIPRDYRLAKRGEMSMIAFLQQFRTVRWLRLTQLAVKFGILKNDGANNMIDDNLWYGRNIGYLRDQQVRYRPKPYDGDVQIFRSGQVLKGRLFAHDMGWGEVVSGKLVVTEVPGMHNQMFRAAGAAVMGRQLLERFAGTAHGEQENAHEGP</sequence>
<dbReference type="InterPro" id="IPR001242">
    <property type="entry name" value="Condensation_dom"/>
</dbReference>
<dbReference type="SUPFAM" id="SSF53474">
    <property type="entry name" value="alpha/beta-Hydrolases"/>
    <property type="match status" value="1"/>
</dbReference>
<dbReference type="OrthoDB" id="2472181at2"/>
<dbReference type="RefSeq" id="WP_110856567.1">
    <property type="nucleotide sequence ID" value="NZ_QJSQ01000023.1"/>
</dbReference>
<dbReference type="PANTHER" id="PTHR45527:SF1">
    <property type="entry name" value="FATTY ACID SYNTHASE"/>
    <property type="match status" value="1"/>
</dbReference>
<dbReference type="SUPFAM" id="SSF52777">
    <property type="entry name" value="CoA-dependent acyltransferases"/>
    <property type="match status" value="2"/>
</dbReference>
<evidence type="ECO:0000259" key="2">
    <source>
        <dbReference type="Pfam" id="PF00975"/>
    </source>
</evidence>
<dbReference type="InterPro" id="IPR023213">
    <property type="entry name" value="CAT-like_dom_sf"/>
</dbReference>
<comment type="caution">
    <text evidence="3">The sequence shown here is derived from an EMBL/GenBank/DDBJ whole genome shotgun (WGS) entry which is preliminary data.</text>
</comment>
<gene>
    <name evidence="3" type="ORF">C7410_1238</name>
</gene>
<dbReference type="GO" id="GO:0009239">
    <property type="term" value="P:enterobactin biosynthetic process"/>
    <property type="evidence" value="ECO:0007669"/>
    <property type="project" value="TreeGrafter"/>
</dbReference>
<dbReference type="AlphaFoldDB" id="A0A2V4T3G3"/>
<evidence type="ECO:0000259" key="1">
    <source>
        <dbReference type="Pfam" id="PF00668"/>
    </source>
</evidence>
<dbReference type="EMBL" id="QJSQ01000023">
    <property type="protein sequence ID" value="PYE18192.1"/>
    <property type="molecule type" value="Genomic_DNA"/>
</dbReference>
<evidence type="ECO:0000313" key="3">
    <source>
        <dbReference type="EMBL" id="PYE18192.1"/>
    </source>
</evidence>
<dbReference type="Gene3D" id="3.40.50.1820">
    <property type="entry name" value="alpha/beta hydrolase"/>
    <property type="match status" value="1"/>
</dbReference>
<dbReference type="Gene3D" id="3.30.559.10">
    <property type="entry name" value="Chloramphenicol acetyltransferase-like domain"/>
    <property type="match status" value="1"/>
</dbReference>
<reference evidence="3 4" key="1">
    <citation type="submission" date="2018-06" db="EMBL/GenBank/DDBJ databases">
        <title>Genomic Encyclopedia of Type Strains, Phase IV (KMG-V): Genome sequencing to study the core and pangenomes of soil and plant-associated prokaryotes.</title>
        <authorList>
            <person name="Whitman W."/>
        </authorList>
    </citation>
    <scope>NUCLEOTIDE SEQUENCE [LARGE SCALE GENOMIC DNA]</scope>
    <source>
        <strain evidence="3 4">SRCL-318</strain>
    </source>
</reference>
<proteinExistence type="predicted"/>
<name>A0A2V4T3G3_9BURK</name>
<dbReference type="GO" id="GO:0005829">
    <property type="term" value="C:cytosol"/>
    <property type="evidence" value="ECO:0007669"/>
    <property type="project" value="TreeGrafter"/>
</dbReference>
<dbReference type="Pfam" id="PF00668">
    <property type="entry name" value="Condensation"/>
    <property type="match status" value="1"/>
</dbReference>
<dbReference type="InterPro" id="IPR001031">
    <property type="entry name" value="Thioesterase"/>
</dbReference>
<dbReference type="Gene3D" id="3.30.559.30">
    <property type="entry name" value="Nonribosomal peptide synthetase, condensation domain"/>
    <property type="match status" value="1"/>
</dbReference>
<dbReference type="PANTHER" id="PTHR45527">
    <property type="entry name" value="NONRIBOSOMAL PEPTIDE SYNTHETASE"/>
    <property type="match status" value="1"/>
</dbReference>
<dbReference type="Pfam" id="PF00975">
    <property type="entry name" value="Thioesterase"/>
    <property type="match status" value="1"/>
</dbReference>